<dbReference type="EMBL" id="NXLQ01000050">
    <property type="protein sequence ID" value="RDU61512.1"/>
    <property type="molecule type" value="Genomic_DNA"/>
</dbReference>
<keyword evidence="2" id="KW-1185">Reference proteome</keyword>
<name>A0A3D8I8N1_9HELI</name>
<reference evidence="1 2" key="1">
    <citation type="submission" date="2018-04" db="EMBL/GenBank/DDBJ databases">
        <title>Novel Campyloabacter and Helicobacter Species and Strains.</title>
        <authorList>
            <person name="Mannion A.J."/>
            <person name="Shen Z."/>
            <person name="Fox J.G."/>
        </authorList>
    </citation>
    <scope>NUCLEOTIDE SEQUENCE [LARGE SCALE GENOMIC DNA]</scope>
    <source>
        <strain evidence="1 2">MIT 17-337</strain>
    </source>
</reference>
<protein>
    <submittedName>
        <fullName evidence="1">Uncharacterized protein</fullName>
    </submittedName>
</protein>
<accession>A0A3D8I8N1</accession>
<gene>
    <name evidence="1" type="ORF">CQA53_10020</name>
</gene>
<proteinExistence type="predicted"/>
<evidence type="ECO:0000313" key="2">
    <source>
        <dbReference type="Proteomes" id="UP000256379"/>
    </source>
</evidence>
<comment type="caution">
    <text evidence="1">The sequence shown here is derived from an EMBL/GenBank/DDBJ whole genome shotgun (WGS) entry which is preliminary data.</text>
</comment>
<evidence type="ECO:0000313" key="1">
    <source>
        <dbReference type="EMBL" id="RDU61512.1"/>
    </source>
</evidence>
<dbReference type="AlphaFoldDB" id="A0A3D8I8N1"/>
<sequence length="336" mass="39454">NSQNLSNIDYNEVGLHGDALTHYIITLLTPAKAKKIEIHLAHGLDSMIESKDKVDSHILKCNIINGGHSERLWGEWRQPSEDGVTILNPPKDYMGASVVKTSSLEMTTTHPNHISNICKIKANEFIQKNNFYQMLAFLESAIYDTKAQIDTNNLSNYTRYDMSVYGKDYKCLNEIIQAIYKRDWISEVSMQEVKREYINDLSFFQSQWNLTLNENHQSVTSFVDSFCRKAGCMGLRVIQIISTQETMELIFSQAIIEIKSQYQVSLNTQKVFDRLFALLRQWYIVYKSQYHFFSFHLKGYMRYIEINLRYFRVYDTNSKDFWQQVYINDLARLRKI</sequence>
<organism evidence="1 2">
    <name type="scientific">Helicobacter didelphidarum</name>
    <dbReference type="NCBI Taxonomy" id="2040648"/>
    <lineage>
        <taxon>Bacteria</taxon>
        <taxon>Pseudomonadati</taxon>
        <taxon>Campylobacterota</taxon>
        <taxon>Epsilonproteobacteria</taxon>
        <taxon>Campylobacterales</taxon>
        <taxon>Helicobacteraceae</taxon>
        <taxon>Helicobacter</taxon>
    </lineage>
</organism>
<feature type="non-terminal residue" evidence="1">
    <location>
        <position position="1"/>
    </location>
</feature>
<dbReference type="Proteomes" id="UP000256379">
    <property type="component" value="Unassembled WGS sequence"/>
</dbReference>